<dbReference type="EMBL" id="CADCTD010000094">
    <property type="protein sequence ID" value="CAA9256328.1"/>
    <property type="molecule type" value="Genomic_DNA"/>
</dbReference>
<feature type="region of interest" description="Disordered" evidence="1">
    <location>
        <begin position="444"/>
        <end position="470"/>
    </location>
</feature>
<feature type="region of interest" description="Disordered" evidence="1">
    <location>
        <begin position="1"/>
        <end position="29"/>
    </location>
</feature>
<feature type="compositionally biased region" description="Basic residues" evidence="1">
    <location>
        <begin position="444"/>
        <end position="454"/>
    </location>
</feature>
<feature type="compositionally biased region" description="Low complexity" evidence="1">
    <location>
        <begin position="194"/>
        <end position="206"/>
    </location>
</feature>
<feature type="compositionally biased region" description="Low complexity" evidence="1">
    <location>
        <begin position="80"/>
        <end position="98"/>
    </location>
</feature>
<name>A0A6J4IQ50_9PROT</name>
<feature type="compositionally biased region" description="Basic residues" evidence="1">
    <location>
        <begin position="334"/>
        <end position="344"/>
    </location>
</feature>
<feature type="region of interest" description="Disordered" evidence="1">
    <location>
        <begin position="249"/>
        <end position="427"/>
    </location>
</feature>
<feature type="compositionally biased region" description="Basic and acidic residues" evidence="1">
    <location>
        <begin position="1"/>
        <end position="11"/>
    </location>
</feature>
<gene>
    <name evidence="2" type="ORF">AVDCRST_MAG27-2340</name>
</gene>
<evidence type="ECO:0000313" key="2">
    <source>
        <dbReference type="EMBL" id="CAA9256328.1"/>
    </source>
</evidence>
<proteinExistence type="predicted"/>
<feature type="non-terminal residue" evidence="2">
    <location>
        <position position="470"/>
    </location>
</feature>
<organism evidence="2">
    <name type="scientific">uncultured Craurococcus sp</name>
    <dbReference type="NCBI Taxonomy" id="1135998"/>
    <lineage>
        <taxon>Bacteria</taxon>
        <taxon>Pseudomonadati</taxon>
        <taxon>Pseudomonadota</taxon>
        <taxon>Alphaproteobacteria</taxon>
        <taxon>Acetobacterales</taxon>
        <taxon>Acetobacteraceae</taxon>
        <taxon>Craurococcus</taxon>
        <taxon>environmental samples</taxon>
    </lineage>
</organism>
<feature type="compositionally biased region" description="Basic residues" evidence="1">
    <location>
        <begin position="299"/>
        <end position="327"/>
    </location>
</feature>
<feature type="compositionally biased region" description="Basic and acidic residues" evidence="1">
    <location>
        <begin position="151"/>
        <end position="164"/>
    </location>
</feature>
<feature type="non-terminal residue" evidence="2">
    <location>
        <position position="1"/>
    </location>
</feature>
<feature type="region of interest" description="Disordered" evidence="1">
    <location>
        <begin position="80"/>
        <end position="216"/>
    </location>
</feature>
<accession>A0A6J4IQ50</accession>
<feature type="compositionally biased region" description="Low complexity" evidence="1">
    <location>
        <begin position="138"/>
        <end position="148"/>
    </location>
</feature>
<feature type="compositionally biased region" description="Basic residues" evidence="1">
    <location>
        <begin position="395"/>
        <end position="427"/>
    </location>
</feature>
<feature type="compositionally biased region" description="Basic and acidic residues" evidence="1">
    <location>
        <begin position="345"/>
        <end position="359"/>
    </location>
</feature>
<feature type="compositionally biased region" description="Basic residues" evidence="1">
    <location>
        <begin position="360"/>
        <end position="375"/>
    </location>
</feature>
<feature type="compositionally biased region" description="Basic and acidic residues" evidence="1">
    <location>
        <begin position="280"/>
        <end position="298"/>
    </location>
</feature>
<protein>
    <submittedName>
        <fullName evidence="2">PucC protein</fullName>
    </submittedName>
</protein>
<reference evidence="2" key="1">
    <citation type="submission" date="2020-02" db="EMBL/GenBank/DDBJ databases">
        <authorList>
            <person name="Meier V. D."/>
        </authorList>
    </citation>
    <scope>NUCLEOTIDE SEQUENCE</scope>
    <source>
        <strain evidence="2">AVDCRST_MAG27</strain>
    </source>
</reference>
<dbReference type="AlphaFoldDB" id="A0A6J4IQ50"/>
<evidence type="ECO:0000256" key="1">
    <source>
        <dbReference type="SAM" id="MobiDB-lite"/>
    </source>
</evidence>
<feature type="compositionally biased region" description="Basic residues" evidence="1">
    <location>
        <begin position="260"/>
        <end position="271"/>
    </location>
</feature>
<sequence length="470" mass="53753">ELHDPRLDQARPRVPPLRRRRLGGAAARAPAAPLALPGLGRHVLRAADRHAEPRDDRRARRLRLAGGDDGLAAAALRPIPRAGRAPVGQPPLRARLAPRPLPLDGHAAAIRRPGDHALRAHPALGRQQRAADRRPYRRGAGLPAGGRRAAYHADGRPRARDRPRPTGVTAPRRRPALADAAPRHAGERRRVRRAAAAFQPAPAHPGDPGRGAADDGAELHRPLEAGAARPGPYPRRPPAARLPRILAAAARRGTLDPPPRRRRPRLRRLQHAGHPARALWRPDPRPFRCRDDDADRALRERRHRRLRHGRPRPRPRLRPASPRRLRRAGGCDRLRRRHLRRTPRQRGDLRPRHGGDRPRQRPLHRRHAHRLHGPRPQRPGRPCARRLGRGAGELRRRRRRRRRGAARHRLRARHARRPRRHPHRRRHRLRRGLHARDRAAFCHHRRDRPARQRRPAAAFNLARPRRVPEL</sequence>